<dbReference type="InterPro" id="IPR037883">
    <property type="entry name" value="Knr4/Smi1-like_sf"/>
</dbReference>
<dbReference type="OrthoDB" id="2476255at2"/>
<dbReference type="Proteomes" id="UP000276178">
    <property type="component" value="Unassembled WGS sequence"/>
</dbReference>
<dbReference type="RefSeq" id="WP_005833240.1">
    <property type="nucleotide sequence ID" value="NZ_BJOD01000069.1"/>
</dbReference>
<comment type="caution">
    <text evidence="3">The sequence shown here is derived from an EMBL/GenBank/DDBJ whole genome shotgun (WGS) entry which is preliminary data.</text>
</comment>
<dbReference type="GeneID" id="82812425"/>
<reference evidence="3 4" key="1">
    <citation type="submission" date="2018-10" db="EMBL/GenBank/DDBJ databases">
        <title>Phylogenomics of Brevibacillus.</title>
        <authorList>
            <person name="Dunlap C."/>
        </authorList>
    </citation>
    <scope>NUCLEOTIDE SEQUENCE [LARGE SCALE GENOMIC DNA]</scope>
    <source>
        <strain evidence="3 4">NRRL NRS 1219</strain>
    </source>
</reference>
<dbReference type="SUPFAM" id="SSF160631">
    <property type="entry name" value="SMI1/KNR4-like"/>
    <property type="match status" value="1"/>
</dbReference>
<dbReference type="Pfam" id="PF09346">
    <property type="entry name" value="SMI1_KNR4"/>
    <property type="match status" value="1"/>
</dbReference>
<feature type="domain" description="Knr4/Smi1-like" evidence="1">
    <location>
        <begin position="6"/>
        <end position="109"/>
    </location>
</feature>
<evidence type="ECO:0000313" key="2">
    <source>
        <dbReference type="EMBL" id="GED28386.1"/>
    </source>
</evidence>
<dbReference type="Gene3D" id="3.40.1580.10">
    <property type="entry name" value="SMI1/KNR4-like"/>
    <property type="match status" value="1"/>
</dbReference>
<accession>A0A3M8ABB3</accession>
<name>A0A3M8ABB3_9BACL</name>
<dbReference type="EMBL" id="BJOD01000069">
    <property type="protein sequence ID" value="GED28386.1"/>
    <property type="molecule type" value="Genomic_DNA"/>
</dbReference>
<evidence type="ECO:0000259" key="1">
    <source>
        <dbReference type="Pfam" id="PF09346"/>
    </source>
</evidence>
<dbReference type="AlphaFoldDB" id="A0A3M8ABB3"/>
<dbReference type="Proteomes" id="UP000317180">
    <property type="component" value="Unassembled WGS sequence"/>
</dbReference>
<protein>
    <submittedName>
        <fullName evidence="3">SMI1/KNR4 family protein</fullName>
    </submittedName>
</protein>
<proteinExistence type="predicted"/>
<evidence type="ECO:0000313" key="4">
    <source>
        <dbReference type="Proteomes" id="UP000276178"/>
    </source>
</evidence>
<organism evidence="3 4">
    <name type="scientific">Brevibacillus agri</name>
    <dbReference type="NCBI Taxonomy" id="51101"/>
    <lineage>
        <taxon>Bacteria</taxon>
        <taxon>Bacillati</taxon>
        <taxon>Bacillota</taxon>
        <taxon>Bacilli</taxon>
        <taxon>Bacillales</taxon>
        <taxon>Paenibacillaceae</taxon>
        <taxon>Brevibacillus</taxon>
    </lineage>
</organism>
<keyword evidence="5" id="KW-1185">Reference proteome</keyword>
<reference evidence="2 5" key="2">
    <citation type="submission" date="2019-06" db="EMBL/GenBank/DDBJ databases">
        <title>Whole genome shotgun sequence of Brevibacillus agri NBRC 15538.</title>
        <authorList>
            <person name="Hosoyama A."/>
            <person name="Uohara A."/>
            <person name="Ohji S."/>
            <person name="Ichikawa N."/>
        </authorList>
    </citation>
    <scope>NUCLEOTIDE SEQUENCE [LARGE SCALE GENOMIC DNA]</scope>
    <source>
        <strain evidence="2 5">NBRC 15538</strain>
    </source>
</reference>
<evidence type="ECO:0000313" key="5">
    <source>
        <dbReference type="Proteomes" id="UP000317180"/>
    </source>
</evidence>
<dbReference type="EMBL" id="RHHN01000087">
    <property type="protein sequence ID" value="RNB48424.1"/>
    <property type="molecule type" value="Genomic_DNA"/>
</dbReference>
<dbReference type="InterPro" id="IPR018958">
    <property type="entry name" value="Knr4/Smi1-like_dom"/>
</dbReference>
<gene>
    <name evidence="2" type="ORF">BAG01nite_44880</name>
    <name evidence="3" type="ORF">EB820_23430</name>
</gene>
<sequence>MDQFVARYKFWLPDDYRSFISQYSKAVLFQHSDYGGGYDILSLSEVIDYWKGYSIDDPHYPIIWSSHSIGALCVNQEQAGAENGYLTWISAMDPENPLDLHMSFTEWFMKLLEREGKEFWLE</sequence>
<evidence type="ECO:0000313" key="3">
    <source>
        <dbReference type="EMBL" id="RNB48424.1"/>
    </source>
</evidence>